<protein>
    <recommendedName>
        <fullName evidence="3">39S ribosomal protein L55, mitochondrial</fullName>
    </recommendedName>
</protein>
<gene>
    <name evidence="1" type="ORF">KUTeg_006551</name>
</gene>
<keyword evidence="2" id="KW-1185">Reference proteome</keyword>
<dbReference type="InterPro" id="IPR044884">
    <property type="entry name" value="Ribosomal_mL55_sf"/>
</dbReference>
<dbReference type="InterPro" id="IPR018615">
    <property type="entry name" value="Ribosomal_mL55"/>
</dbReference>
<dbReference type="Pfam" id="PF09776">
    <property type="entry name" value="Mitoc_L55"/>
    <property type="match status" value="1"/>
</dbReference>
<dbReference type="Proteomes" id="UP001217089">
    <property type="component" value="Unassembled WGS sequence"/>
</dbReference>
<dbReference type="Gene3D" id="6.20.130.20">
    <property type="entry name" value="Mitochondrial ribosomal protein L55"/>
    <property type="match status" value="1"/>
</dbReference>
<reference evidence="1 2" key="1">
    <citation type="submission" date="2022-12" db="EMBL/GenBank/DDBJ databases">
        <title>Chromosome-level genome of Tegillarca granosa.</title>
        <authorList>
            <person name="Kim J."/>
        </authorList>
    </citation>
    <scope>NUCLEOTIDE SEQUENCE [LARGE SCALE GENOMIC DNA]</scope>
    <source>
        <strain evidence="1">Teg-2019</strain>
        <tissue evidence="1">Adductor muscle</tissue>
    </source>
</reference>
<dbReference type="EMBL" id="JARBDR010000334">
    <property type="protein sequence ID" value="KAJ8315893.1"/>
    <property type="molecule type" value="Genomic_DNA"/>
</dbReference>
<evidence type="ECO:0008006" key="3">
    <source>
        <dbReference type="Google" id="ProtNLM"/>
    </source>
</evidence>
<dbReference type="PANTHER" id="PTHR34095:SF1">
    <property type="entry name" value="LARGE RIBOSOMAL SUBUNIT PROTEIN ML55"/>
    <property type="match status" value="1"/>
</dbReference>
<evidence type="ECO:0000313" key="1">
    <source>
        <dbReference type="EMBL" id="KAJ8315893.1"/>
    </source>
</evidence>
<sequence length="156" mass="17936">MATVNSRSEFIHLLALEYGCKKLGRISITITNATQFLGGVTGISIFGSLLKKHIVETCKCFVRYNSNRTGIAQINRVYFKRTYPTMLVLPNGATINIRYKEPRQIIKLPLDIATLSPEERALRLQKRKPKVKREKIVDIGDDFDRKKYSHLLKKKK</sequence>
<comment type="caution">
    <text evidence="1">The sequence shown here is derived from an EMBL/GenBank/DDBJ whole genome shotgun (WGS) entry which is preliminary data.</text>
</comment>
<evidence type="ECO:0000313" key="2">
    <source>
        <dbReference type="Proteomes" id="UP001217089"/>
    </source>
</evidence>
<name>A0ABQ9FEX6_TEGGR</name>
<proteinExistence type="predicted"/>
<accession>A0ABQ9FEX6</accession>
<dbReference type="PANTHER" id="PTHR34095">
    <property type="entry name" value="39S RIBOSOMAL PROTEIN L55, MITOCHONDRIAL"/>
    <property type="match status" value="1"/>
</dbReference>
<organism evidence="1 2">
    <name type="scientific">Tegillarca granosa</name>
    <name type="common">Malaysian cockle</name>
    <name type="synonym">Anadara granosa</name>
    <dbReference type="NCBI Taxonomy" id="220873"/>
    <lineage>
        <taxon>Eukaryota</taxon>
        <taxon>Metazoa</taxon>
        <taxon>Spiralia</taxon>
        <taxon>Lophotrochozoa</taxon>
        <taxon>Mollusca</taxon>
        <taxon>Bivalvia</taxon>
        <taxon>Autobranchia</taxon>
        <taxon>Pteriomorphia</taxon>
        <taxon>Arcoida</taxon>
        <taxon>Arcoidea</taxon>
        <taxon>Arcidae</taxon>
        <taxon>Tegillarca</taxon>
    </lineage>
</organism>